<evidence type="ECO:0000313" key="2">
    <source>
        <dbReference type="EMBL" id="KIJ45937.1"/>
    </source>
</evidence>
<feature type="compositionally biased region" description="Basic and acidic residues" evidence="1">
    <location>
        <begin position="109"/>
        <end position="127"/>
    </location>
</feature>
<organism evidence="2 3">
    <name type="scientific">Sphaerobolus stellatus (strain SS14)</name>
    <dbReference type="NCBI Taxonomy" id="990650"/>
    <lineage>
        <taxon>Eukaryota</taxon>
        <taxon>Fungi</taxon>
        <taxon>Dikarya</taxon>
        <taxon>Basidiomycota</taxon>
        <taxon>Agaricomycotina</taxon>
        <taxon>Agaricomycetes</taxon>
        <taxon>Phallomycetidae</taxon>
        <taxon>Geastrales</taxon>
        <taxon>Sphaerobolaceae</taxon>
        <taxon>Sphaerobolus</taxon>
    </lineage>
</organism>
<dbReference type="EMBL" id="KN837110">
    <property type="protein sequence ID" value="KIJ45937.1"/>
    <property type="molecule type" value="Genomic_DNA"/>
</dbReference>
<feature type="region of interest" description="Disordered" evidence="1">
    <location>
        <begin position="52"/>
        <end position="131"/>
    </location>
</feature>
<evidence type="ECO:0000313" key="3">
    <source>
        <dbReference type="Proteomes" id="UP000054279"/>
    </source>
</evidence>
<dbReference type="HOGENOM" id="CLU_585491_0_0_1"/>
<protein>
    <submittedName>
        <fullName evidence="2">Uncharacterized protein</fullName>
    </submittedName>
</protein>
<evidence type="ECO:0000256" key="1">
    <source>
        <dbReference type="SAM" id="MobiDB-lite"/>
    </source>
</evidence>
<proteinExistence type="predicted"/>
<sequence>MDNLGILVDCLLIYSFGRSEIELMEDDTSTISEKRRSIQKVSAWKEEQVSILTQPSKCSPHSHKLTLNPKLKRTSVSGPPPAKRKDSKDSNTSIATASTLPPYTGPTQEQHDRERRTKSLRVEDTSKTSKRYSAVTSTSTIVPLNSNRRRFSASQLSLAPSGLTSLAGPVPCKAPGRAFKWMGDKVSNVVMMALVSAQVSATIGLLKKWRKERRFQWSAERESELLGIVEEAILMAWPYNPKRIRGFSNDMFYALCDFLNEVDTIPVDFLRSLAVPLMILSSSKATNFQPILSDYILQLLNVLVRTPIGTHDPGHFLEIYVIISQHYSRHFPAILDFLKLLEPYHSGETIARRNLFQPDGRAELYALATKEADKGAGSEGLVSLGAAICKSRGNEILAELEVMKLSKDTVNMTSDGEAVYAMLEEIGIMKSIYTTEDAHRRLSRVEDAVRDYALRNLGTLLGLPKKI</sequence>
<reference evidence="2 3" key="1">
    <citation type="submission" date="2014-06" db="EMBL/GenBank/DDBJ databases">
        <title>Evolutionary Origins and Diversification of the Mycorrhizal Mutualists.</title>
        <authorList>
            <consortium name="DOE Joint Genome Institute"/>
            <consortium name="Mycorrhizal Genomics Consortium"/>
            <person name="Kohler A."/>
            <person name="Kuo A."/>
            <person name="Nagy L.G."/>
            <person name="Floudas D."/>
            <person name="Copeland A."/>
            <person name="Barry K.W."/>
            <person name="Cichocki N."/>
            <person name="Veneault-Fourrey C."/>
            <person name="LaButti K."/>
            <person name="Lindquist E.A."/>
            <person name="Lipzen A."/>
            <person name="Lundell T."/>
            <person name="Morin E."/>
            <person name="Murat C."/>
            <person name="Riley R."/>
            <person name="Ohm R."/>
            <person name="Sun H."/>
            <person name="Tunlid A."/>
            <person name="Henrissat B."/>
            <person name="Grigoriev I.V."/>
            <person name="Hibbett D.S."/>
            <person name="Martin F."/>
        </authorList>
    </citation>
    <scope>NUCLEOTIDE SEQUENCE [LARGE SCALE GENOMIC DNA]</scope>
    <source>
        <strain evidence="2 3">SS14</strain>
    </source>
</reference>
<keyword evidence="3" id="KW-1185">Reference proteome</keyword>
<gene>
    <name evidence="2" type="ORF">M422DRAFT_46512</name>
</gene>
<accession>A0A0C9VTN8</accession>
<dbReference type="AlphaFoldDB" id="A0A0C9VTN8"/>
<dbReference type="Proteomes" id="UP000054279">
    <property type="component" value="Unassembled WGS sequence"/>
</dbReference>
<name>A0A0C9VTN8_SPHS4</name>
<feature type="compositionally biased region" description="Polar residues" evidence="1">
    <location>
        <begin position="90"/>
        <end position="108"/>
    </location>
</feature>